<dbReference type="EMBL" id="CP000113">
    <property type="protein sequence ID" value="ABF91247.1"/>
    <property type="molecule type" value="Genomic_DNA"/>
</dbReference>
<name>Q1DBQ3_MYXXD</name>
<dbReference type="InterPro" id="IPR008929">
    <property type="entry name" value="Chondroitin_lyas"/>
</dbReference>
<dbReference type="Proteomes" id="UP000002402">
    <property type="component" value="Chromosome"/>
</dbReference>
<sequence length="1174" mass="125835">MNSRISSMTGVWAAVLGALLLTGCTKDGTPEAGTGAALRAVTSPVTVSEAVAITSQGMTQNGSAHRNQVLLGVFQTEDYEVQALLRFPQTGVPAGAVVQSATLRFAVETYTSDFSIRGAYVQAPWNLGANGLGWQFRDDGLEWDRLGAAGQGTDLVAGSSFEVSTFPGTVSVHDVPLDVAVVQSWVDDPSTNQGVMLANSRIGKVAKVFTSLATQPERRPLLTIEYTAPAPRSDTTPPSVAITAPAAGATVQGVVGITVDASDDVGVVGVQLRIDGRNLDSTQLDTRLFRNGNHVLTAHARDAAGNLTTSAPILVTVANAVVDTTPPEVQVTAPVAGEAVSGPFTVRMSASDNVGVTRVHVELDGVQVGSPDMAAPWSVTLDTEALQPYGLRQLTAVARDAAGNVTVSAPVSVNVSAPPPDVTPPQVQIVAPESGVTVGGTLQVRVDAHDNVRIAGVQLQVNGQDFGREDLSYPYWINVSTTLLGDGTFPMTAVARDRAGNRTTSAPVMLTIANGPPVVLDIPVAHPRVWFTADRLARAQAYFAQNPYTPVANVQAPEQAIDAAMHSLLTGTPASCRAAIDWAVRTEIPISENTVSSDPARWYGEAAILTYDWCFAHLLPAERTLLINRWNVAIESLNDNPWGGIGMEGNNYYTGYFRNSLLWAIASWHENQPFANELLQYAMKSRWAFSLRPYLDGPAAGGAPHEGSTYGRRTFGYMTVPFTTLGLYGHDMWNQTDYFMASVFWSIYSTTPGPSRRGQFQLFETFPFNDDERWLNRWNPSNTAQTLLGSYFAPLIGEWSDQPIAGYAKRFLELTGHPIDDRLIRYVYSDTLAAVPSRDLAELPLDYHAPGLGMVYAKTAWAPDATLVNLQFGVTANAGHEHRDSGNFQVWRAGEFLTRETVGYANSIVGYAGGAAVDCASPVAHNTLLFEGLGTVGYYHHAPQMLRLESSSVASYAAVDLTGVYDLNAEWAHREAEVGNPHAGRVVRETLFVRPLDTLIVFDRLESARDDASVAKTFLIHFPEQPVLMGNTWSANSGGQQLRVSTLVPANPVRRIVDERGPVRGDGTYPYPVGQFRGEIETHGQVVSHFLNVVQAKDVADSSALQLTLDETATAYSVTLSHPTRGSAVVRFEKGIESTGGSFGYAASGAVTPAPLRAGVQAMTVTPSGPVWGP</sequence>
<dbReference type="STRING" id="246197.MXAN_1668"/>
<dbReference type="Gene3D" id="2.70.98.70">
    <property type="match status" value="1"/>
</dbReference>
<keyword evidence="1" id="KW-0418">Kinase</keyword>
<dbReference type="KEGG" id="mxa:MXAN_1668"/>
<dbReference type="Pfam" id="PF17957">
    <property type="entry name" value="Big_7"/>
    <property type="match status" value="3"/>
</dbReference>
<proteinExistence type="predicted"/>
<evidence type="ECO:0000313" key="2">
    <source>
        <dbReference type="Proteomes" id="UP000002402"/>
    </source>
</evidence>
<dbReference type="HOGENOM" id="CLU_275181_0_0_7"/>
<dbReference type="GO" id="GO:0016301">
    <property type="term" value="F:kinase activity"/>
    <property type="evidence" value="ECO:0007669"/>
    <property type="project" value="UniProtKB-KW"/>
</dbReference>
<accession>Q1DBQ3</accession>
<dbReference type="PROSITE" id="PS51257">
    <property type="entry name" value="PROKAR_LIPOPROTEIN"/>
    <property type="match status" value="1"/>
</dbReference>
<organism evidence="1 2">
    <name type="scientific">Myxococcus xanthus (strain DK1622)</name>
    <dbReference type="NCBI Taxonomy" id="246197"/>
    <lineage>
        <taxon>Bacteria</taxon>
        <taxon>Pseudomonadati</taxon>
        <taxon>Myxococcota</taxon>
        <taxon>Myxococcia</taxon>
        <taxon>Myxococcales</taxon>
        <taxon>Cystobacterineae</taxon>
        <taxon>Myxococcaceae</taxon>
        <taxon>Myxococcus</taxon>
    </lineage>
</organism>
<dbReference type="Gene3D" id="1.50.10.100">
    <property type="entry name" value="Chondroitin AC/alginate lyase"/>
    <property type="match status" value="1"/>
</dbReference>
<keyword evidence="2" id="KW-1185">Reference proteome</keyword>
<protein>
    <submittedName>
        <fullName evidence="1">Serine/threonine kinase associate protein KapC</fullName>
    </submittedName>
</protein>
<keyword evidence="1" id="KW-0808">Transferase</keyword>
<gene>
    <name evidence="1" type="primary">kapC</name>
    <name evidence="1" type="ordered locus">MXAN_1668</name>
</gene>
<dbReference type="NCBIfam" id="NF033679">
    <property type="entry name" value="DNRLRE_dom"/>
    <property type="match status" value="1"/>
</dbReference>
<dbReference type="AlphaFoldDB" id="Q1DBQ3"/>
<dbReference type="EnsemblBacteria" id="ABF91247">
    <property type="protein sequence ID" value="ABF91247"/>
    <property type="gene ID" value="MXAN_1668"/>
</dbReference>
<reference evidence="1 2" key="1">
    <citation type="journal article" date="2006" name="Proc. Natl. Acad. Sci. U.S.A.">
        <title>Evolution of sensory complexity recorded in a myxobacterial genome.</title>
        <authorList>
            <person name="Goldman B.S."/>
            <person name="Nierman W.C."/>
            <person name="Kaiser D."/>
            <person name="Slater S.C."/>
            <person name="Durkin A.S."/>
            <person name="Eisen J.A."/>
            <person name="Ronning C.M."/>
            <person name="Barbazuk W.B."/>
            <person name="Blanchard M."/>
            <person name="Field C."/>
            <person name="Halling C."/>
            <person name="Hinkle G."/>
            <person name="Iartchuk O."/>
            <person name="Kim H.S."/>
            <person name="Mackenzie C."/>
            <person name="Madupu R."/>
            <person name="Miller N."/>
            <person name="Shvartsbeyn A."/>
            <person name="Sullivan S.A."/>
            <person name="Vaudin M."/>
            <person name="Wiegand R."/>
            <person name="Kaplan H.B."/>
        </authorList>
    </citation>
    <scope>NUCLEOTIDE SEQUENCE [LARGE SCALE GENOMIC DNA]</scope>
    <source>
        <strain evidence="2">DK1622</strain>
    </source>
</reference>
<dbReference type="InterPro" id="IPR013783">
    <property type="entry name" value="Ig-like_fold"/>
</dbReference>
<dbReference type="eggNOG" id="COG3291">
    <property type="taxonomic scope" value="Bacteria"/>
</dbReference>
<evidence type="ECO:0000313" key="1">
    <source>
        <dbReference type="EMBL" id="ABF91247.1"/>
    </source>
</evidence>
<dbReference type="Gene3D" id="2.60.40.10">
    <property type="entry name" value="Immunoglobulins"/>
    <property type="match status" value="3"/>
</dbReference>